<proteinExistence type="inferred from homology"/>
<dbReference type="EC" id="2.7.11.32" evidence="5"/>
<keyword evidence="1 5" id="KW-0723">Serine/threonine-protein kinase</keyword>
<dbReference type="GO" id="GO:0005524">
    <property type="term" value="F:ATP binding"/>
    <property type="evidence" value="ECO:0007669"/>
    <property type="project" value="InterPro"/>
</dbReference>
<dbReference type="Pfam" id="PF03618">
    <property type="entry name" value="Kinase-PPPase"/>
    <property type="match status" value="1"/>
</dbReference>
<evidence type="ECO:0000313" key="7">
    <source>
        <dbReference type="Proteomes" id="UP001144352"/>
    </source>
</evidence>
<comment type="catalytic activity">
    <reaction evidence="5">
        <text>N(tele)-phospho-L-histidyl/O-phospho-L-threonyl-[pyruvate, phosphate dikinase] + phosphate + H(+) = N(tele)-phospho-L-histidyl/L-threonyl-[pyruvate, phosphate dikinase] + diphosphate</text>
        <dbReference type="Rhea" id="RHEA:43696"/>
        <dbReference type="Rhea" id="RHEA-COMP:10650"/>
        <dbReference type="Rhea" id="RHEA-COMP:10651"/>
        <dbReference type="ChEBI" id="CHEBI:15378"/>
        <dbReference type="ChEBI" id="CHEBI:30013"/>
        <dbReference type="ChEBI" id="CHEBI:33019"/>
        <dbReference type="ChEBI" id="CHEBI:43474"/>
        <dbReference type="ChEBI" id="CHEBI:61977"/>
        <dbReference type="ChEBI" id="CHEBI:83586"/>
        <dbReference type="EC" id="2.7.4.27"/>
    </reaction>
</comment>
<dbReference type="HAMAP" id="MF_00921">
    <property type="entry name" value="PDRP"/>
    <property type="match status" value="1"/>
</dbReference>
<evidence type="ECO:0000313" key="6">
    <source>
        <dbReference type="EMBL" id="GLI37879.1"/>
    </source>
</evidence>
<keyword evidence="7" id="KW-1185">Reference proteome</keyword>
<name>A0A9W6FZC8_9BACT</name>
<dbReference type="EMBL" id="BSDS01000001">
    <property type="protein sequence ID" value="GLI37879.1"/>
    <property type="molecule type" value="Genomic_DNA"/>
</dbReference>
<comment type="caution">
    <text evidence="6">The sequence shown here is derived from an EMBL/GenBank/DDBJ whole genome shotgun (WGS) entry which is preliminary data.</text>
</comment>
<evidence type="ECO:0000256" key="4">
    <source>
        <dbReference type="ARBA" id="ARBA00022777"/>
    </source>
</evidence>
<dbReference type="AlphaFoldDB" id="A0A9W6FZC8"/>
<feature type="binding site" evidence="5">
    <location>
        <begin position="151"/>
        <end position="158"/>
    </location>
    <ligand>
        <name>ADP</name>
        <dbReference type="ChEBI" id="CHEBI:456216"/>
    </ligand>
</feature>
<dbReference type="Proteomes" id="UP001144352">
    <property type="component" value="Unassembled WGS sequence"/>
</dbReference>
<dbReference type="PANTHER" id="PTHR31756">
    <property type="entry name" value="PYRUVATE, PHOSPHATE DIKINASE REGULATORY PROTEIN 1, CHLOROPLASTIC"/>
    <property type="match status" value="1"/>
</dbReference>
<dbReference type="PANTHER" id="PTHR31756:SF3">
    <property type="entry name" value="PYRUVATE, PHOSPHATE DIKINASE REGULATORY PROTEIN 1, CHLOROPLASTIC"/>
    <property type="match status" value="1"/>
</dbReference>
<keyword evidence="4 5" id="KW-0418">Kinase</keyword>
<gene>
    <name evidence="6" type="ORF">GHYDROH2_13800</name>
</gene>
<dbReference type="InterPro" id="IPR026565">
    <property type="entry name" value="PPDK_reg"/>
</dbReference>
<evidence type="ECO:0000256" key="5">
    <source>
        <dbReference type="HAMAP-Rule" id="MF_00921"/>
    </source>
</evidence>
<dbReference type="GO" id="GO:0004674">
    <property type="term" value="F:protein serine/threonine kinase activity"/>
    <property type="evidence" value="ECO:0007669"/>
    <property type="project" value="UniProtKB-UniRule"/>
</dbReference>
<sequence length="269" mass="30418">MNGSMRHIYLFSDATGETVERVLRAALSQFRDVEARIHRMSKIRTREDVLAALEEVLKEPGIVIYTLVDTELAQLLRDEAEAHGLDALDLISSLLFKLSAFFGVAPQNEPGLLYELNSEYHKRVEAVDFTVKHDDGQDPRGLSKADFVLVGVSRSSKTPLSMYLAHKGYKVANVPLVKGIDPPPELFKVDQNKIVGLLIDPHRLLEIRSARLKNLGQMSRGSYADYEKIEEELNSCRQLYRRNPQWLIIDVTKRSVEESAAEIIQKLCS</sequence>
<protein>
    <recommendedName>
        <fullName evidence="5">Putative pyruvate, phosphate dikinase regulatory protein</fullName>
        <shortName evidence="5">PPDK regulatory protein</shortName>
        <ecNumber evidence="5">2.7.11.32</ecNumber>
        <ecNumber evidence="5">2.7.4.27</ecNumber>
    </recommendedName>
</protein>
<comment type="similarity">
    <text evidence="5">Belongs to the pyruvate, phosphate/water dikinase regulatory protein family. PDRP subfamily.</text>
</comment>
<keyword evidence="6" id="KW-0670">Pyruvate</keyword>
<evidence type="ECO:0000256" key="3">
    <source>
        <dbReference type="ARBA" id="ARBA00022741"/>
    </source>
</evidence>
<dbReference type="GO" id="GO:0016776">
    <property type="term" value="F:phosphotransferase activity, phosphate group as acceptor"/>
    <property type="evidence" value="ECO:0007669"/>
    <property type="project" value="UniProtKB-UniRule"/>
</dbReference>
<comment type="catalytic activity">
    <reaction evidence="5">
        <text>N(tele)-phospho-L-histidyl/L-threonyl-[pyruvate, phosphate dikinase] + ADP = N(tele)-phospho-L-histidyl/O-phospho-L-threonyl-[pyruvate, phosphate dikinase] + AMP + H(+)</text>
        <dbReference type="Rhea" id="RHEA:43692"/>
        <dbReference type="Rhea" id="RHEA-COMP:10650"/>
        <dbReference type="Rhea" id="RHEA-COMP:10651"/>
        <dbReference type="ChEBI" id="CHEBI:15378"/>
        <dbReference type="ChEBI" id="CHEBI:30013"/>
        <dbReference type="ChEBI" id="CHEBI:61977"/>
        <dbReference type="ChEBI" id="CHEBI:83586"/>
        <dbReference type="ChEBI" id="CHEBI:456215"/>
        <dbReference type="ChEBI" id="CHEBI:456216"/>
        <dbReference type="EC" id="2.7.11.32"/>
    </reaction>
</comment>
<dbReference type="GO" id="GO:0043531">
    <property type="term" value="F:ADP binding"/>
    <property type="evidence" value="ECO:0007669"/>
    <property type="project" value="UniProtKB-UniRule"/>
</dbReference>
<organism evidence="6 7">
    <name type="scientific">Geobacter hydrogenophilus</name>
    <dbReference type="NCBI Taxonomy" id="40983"/>
    <lineage>
        <taxon>Bacteria</taxon>
        <taxon>Pseudomonadati</taxon>
        <taxon>Thermodesulfobacteriota</taxon>
        <taxon>Desulfuromonadia</taxon>
        <taxon>Geobacterales</taxon>
        <taxon>Geobacteraceae</taxon>
        <taxon>Geobacter</taxon>
    </lineage>
</organism>
<dbReference type="InterPro" id="IPR005177">
    <property type="entry name" value="Kinase-pyrophosphorylase"/>
</dbReference>
<accession>A0A9W6FZC8</accession>
<comment type="function">
    <text evidence="5">Bifunctional serine/threonine kinase and phosphorylase involved in the regulation of the pyruvate, phosphate dikinase (PPDK) by catalyzing its phosphorylation/dephosphorylation.</text>
</comment>
<reference evidence="6" key="1">
    <citation type="submission" date="2022-12" db="EMBL/GenBank/DDBJ databases">
        <title>Reference genome sequencing for broad-spectrum identification of bacterial and archaeal isolates by mass spectrometry.</title>
        <authorList>
            <person name="Sekiguchi Y."/>
            <person name="Tourlousse D.M."/>
        </authorList>
    </citation>
    <scope>NUCLEOTIDE SEQUENCE</scope>
    <source>
        <strain evidence="6">H2</strain>
    </source>
</reference>
<keyword evidence="3 5" id="KW-0547">Nucleotide-binding</keyword>
<dbReference type="NCBIfam" id="NF003742">
    <property type="entry name" value="PRK05339.1"/>
    <property type="match status" value="1"/>
</dbReference>
<evidence type="ECO:0000256" key="2">
    <source>
        <dbReference type="ARBA" id="ARBA00022679"/>
    </source>
</evidence>
<keyword evidence="2 5" id="KW-0808">Transferase</keyword>
<evidence type="ECO:0000256" key="1">
    <source>
        <dbReference type="ARBA" id="ARBA00022527"/>
    </source>
</evidence>
<dbReference type="RefSeq" id="WP_214185631.1">
    <property type="nucleotide sequence ID" value="NZ_BSDS01000001.1"/>
</dbReference>
<dbReference type="EC" id="2.7.4.27" evidence="5"/>